<name>A0A0K2T5V1_LEPSM</name>
<sequence length="42" mass="4954">MKWNIIDNREASILKEVNFNQGMKGNLNERHLLKIRIENGSE</sequence>
<proteinExistence type="predicted"/>
<protein>
    <submittedName>
        <fullName evidence="1">Uncharacterized protein</fullName>
    </submittedName>
</protein>
<dbReference type="AlphaFoldDB" id="A0A0K2T5V1"/>
<organism evidence="1">
    <name type="scientific">Lepeophtheirus salmonis</name>
    <name type="common">Salmon louse</name>
    <name type="synonym">Caligus salmonis</name>
    <dbReference type="NCBI Taxonomy" id="72036"/>
    <lineage>
        <taxon>Eukaryota</taxon>
        <taxon>Metazoa</taxon>
        <taxon>Ecdysozoa</taxon>
        <taxon>Arthropoda</taxon>
        <taxon>Crustacea</taxon>
        <taxon>Multicrustacea</taxon>
        <taxon>Hexanauplia</taxon>
        <taxon>Copepoda</taxon>
        <taxon>Siphonostomatoida</taxon>
        <taxon>Caligidae</taxon>
        <taxon>Lepeophtheirus</taxon>
    </lineage>
</organism>
<reference evidence="1" key="1">
    <citation type="submission" date="2014-05" db="EMBL/GenBank/DDBJ databases">
        <authorList>
            <person name="Chronopoulou M."/>
        </authorList>
    </citation>
    <scope>NUCLEOTIDE SEQUENCE</scope>
    <source>
        <tissue evidence="1">Whole organism</tissue>
    </source>
</reference>
<dbReference type="EMBL" id="HACA01004037">
    <property type="protein sequence ID" value="CDW21398.1"/>
    <property type="molecule type" value="Transcribed_RNA"/>
</dbReference>
<accession>A0A0K2T5V1</accession>
<evidence type="ECO:0000313" key="1">
    <source>
        <dbReference type="EMBL" id="CDW21398.1"/>
    </source>
</evidence>